<comment type="caution">
    <text evidence="3">The sequence shown here is derived from an EMBL/GenBank/DDBJ whole genome shotgun (WGS) entry which is preliminary data.</text>
</comment>
<dbReference type="AlphaFoldDB" id="A0AAE0SFQ0"/>
<reference evidence="3" key="3">
    <citation type="submission" date="2023-05" db="EMBL/GenBank/DDBJ databases">
        <authorList>
            <person name="Smith C.H."/>
        </authorList>
    </citation>
    <scope>NUCLEOTIDE SEQUENCE</scope>
    <source>
        <strain evidence="3">CHS0354</strain>
        <tissue evidence="3">Mantle</tissue>
    </source>
</reference>
<reference evidence="3" key="2">
    <citation type="journal article" date="2021" name="Genome Biol. Evol.">
        <title>Developing a high-quality reference genome for a parasitic bivalve with doubly uniparental inheritance (Bivalvia: Unionida).</title>
        <authorList>
            <person name="Smith C.H."/>
        </authorList>
    </citation>
    <scope>NUCLEOTIDE SEQUENCE</scope>
    <source>
        <strain evidence="3">CHS0354</strain>
        <tissue evidence="3">Mantle</tissue>
    </source>
</reference>
<evidence type="ECO:0000313" key="3">
    <source>
        <dbReference type="EMBL" id="KAK3590515.1"/>
    </source>
</evidence>
<organism evidence="3 4">
    <name type="scientific">Potamilus streckersoni</name>
    <dbReference type="NCBI Taxonomy" id="2493646"/>
    <lineage>
        <taxon>Eukaryota</taxon>
        <taxon>Metazoa</taxon>
        <taxon>Spiralia</taxon>
        <taxon>Lophotrochozoa</taxon>
        <taxon>Mollusca</taxon>
        <taxon>Bivalvia</taxon>
        <taxon>Autobranchia</taxon>
        <taxon>Heteroconchia</taxon>
        <taxon>Palaeoheterodonta</taxon>
        <taxon>Unionida</taxon>
        <taxon>Unionoidea</taxon>
        <taxon>Unionidae</taxon>
        <taxon>Ambleminae</taxon>
        <taxon>Lampsilini</taxon>
        <taxon>Potamilus</taxon>
    </lineage>
</organism>
<dbReference type="EMBL" id="JAEAOA010002196">
    <property type="protein sequence ID" value="KAK3590515.1"/>
    <property type="molecule type" value="Genomic_DNA"/>
</dbReference>
<dbReference type="InterPro" id="IPR002048">
    <property type="entry name" value="EF_hand_dom"/>
</dbReference>
<dbReference type="Gene3D" id="1.10.238.10">
    <property type="entry name" value="EF-hand"/>
    <property type="match status" value="1"/>
</dbReference>
<dbReference type="PROSITE" id="PS00018">
    <property type="entry name" value="EF_HAND_1"/>
    <property type="match status" value="1"/>
</dbReference>
<evidence type="ECO:0000313" key="4">
    <source>
        <dbReference type="Proteomes" id="UP001195483"/>
    </source>
</evidence>
<dbReference type="SUPFAM" id="SSF47473">
    <property type="entry name" value="EF-hand"/>
    <property type="match status" value="1"/>
</dbReference>
<protein>
    <recommendedName>
        <fullName evidence="2">EF-hand domain-containing protein</fullName>
    </recommendedName>
</protein>
<evidence type="ECO:0000256" key="1">
    <source>
        <dbReference type="ARBA" id="ARBA00022837"/>
    </source>
</evidence>
<gene>
    <name evidence="3" type="ORF">CHS0354_037561</name>
</gene>
<dbReference type="Proteomes" id="UP001195483">
    <property type="component" value="Unassembled WGS sequence"/>
</dbReference>
<dbReference type="InterPro" id="IPR011992">
    <property type="entry name" value="EF-hand-dom_pair"/>
</dbReference>
<keyword evidence="4" id="KW-1185">Reference proteome</keyword>
<sequence length="95" mass="11060">MALRKLWNASQTDGNVTLEEFKTAFGYHEIYQPMFHHLDHNADGVLETSDMVKEFLVSDINDDDQIDMKEFETFYHEVLNHIFGNNHCHGHHGGK</sequence>
<accession>A0AAE0SFQ0</accession>
<keyword evidence="1" id="KW-0106">Calcium</keyword>
<evidence type="ECO:0000259" key="2">
    <source>
        <dbReference type="PROSITE" id="PS50222"/>
    </source>
</evidence>
<dbReference type="GO" id="GO:0005509">
    <property type="term" value="F:calcium ion binding"/>
    <property type="evidence" value="ECO:0007669"/>
    <property type="project" value="InterPro"/>
</dbReference>
<name>A0AAE0SFQ0_9BIVA</name>
<feature type="domain" description="EF-hand" evidence="2">
    <location>
        <begin position="46"/>
        <end position="81"/>
    </location>
</feature>
<dbReference type="PROSITE" id="PS50222">
    <property type="entry name" value="EF_HAND_2"/>
    <property type="match status" value="1"/>
</dbReference>
<proteinExistence type="predicted"/>
<dbReference type="InterPro" id="IPR018247">
    <property type="entry name" value="EF_Hand_1_Ca_BS"/>
</dbReference>
<reference evidence="3" key="1">
    <citation type="journal article" date="2021" name="Genome Biol. Evol.">
        <title>A High-Quality Reference Genome for a Parasitic Bivalve with Doubly Uniparental Inheritance (Bivalvia: Unionida).</title>
        <authorList>
            <person name="Smith C.H."/>
        </authorList>
    </citation>
    <scope>NUCLEOTIDE SEQUENCE</scope>
    <source>
        <strain evidence="3">CHS0354</strain>
    </source>
</reference>